<comment type="caution">
    <text evidence="2">The sequence shown here is derived from an EMBL/GenBank/DDBJ whole genome shotgun (WGS) entry which is preliminary data.</text>
</comment>
<gene>
    <name evidence="2" type="ORF">BAU17_12425</name>
</gene>
<accession>A0ABQ6Z1Q8</accession>
<feature type="region of interest" description="Disordered" evidence="1">
    <location>
        <begin position="44"/>
        <end position="112"/>
    </location>
</feature>
<organism evidence="2 3">
    <name type="scientific">Candidatus Enterococcus willemsii</name>
    <dbReference type="NCBI Taxonomy" id="1857215"/>
    <lineage>
        <taxon>Bacteria</taxon>
        <taxon>Bacillati</taxon>
        <taxon>Bacillota</taxon>
        <taxon>Bacilli</taxon>
        <taxon>Lactobacillales</taxon>
        <taxon>Enterococcaceae</taxon>
        <taxon>Enterococcus</taxon>
    </lineage>
</organism>
<sequence length="243" mass="28267">MAKFDEIKRKHFRFPAYSDDTGVKIKSERPAFSNDESWIITEESGTSSIYKEKTEERSLRRSPRVSHEKAGQSIQQREELERHRKHLPDYSKKYEPEVTSTGKKKLFGEHTQSTFKVNEKHVETPSSSLKKEYSGRSYFVPKYIPASMIPDEPVQEVSNQELMDSMKKDSYLTFDTEPAAYQERKDTEPAVRKFNQPQSVSMSRSQYKEAIKSNRKRSILDRSLKGMIEEGENEVGANGYFKK</sequence>
<feature type="compositionally biased region" description="Basic and acidic residues" evidence="1">
    <location>
        <begin position="50"/>
        <end position="96"/>
    </location>
</feature>
<name>A0ABQ6Z1Q8_9ENTE</name>
<dbReference type="RefSeq" id="WP_161901323.1">
    <property type="nucleotide sequence ID" value="NZ_MAEL01000018.1"/>
</dbReference>
<evidence type="ECO:0000313" key="3">
    <source>
        <dbReference type="Proteomes" id="UP000782705"/>
    </source>
</evidence>
<dbReference type="EMBL" id="MAEL01000018">
    <property type="protein sequence ID" value="KAF1305260.1"/>
    <property type="molecule type" value="Genomic_DNA"/>
</dbReference>
<keyword evidence="3" id="KW-1185">Reference proteome</keyword>
<proteinExistence type="predicted"/>
<dbReference type="Proteomes" id="UP000782705">
    <property type="component" value="Unassembled WGS sequence"/>
</dbReference>
<evidence type="ECO:0000313" key="2">
    <source>
        <dbReference type="EMBL" id="KAF1305260.1"/>
    </source>
</evidence>
<reference evidence="2 3" key="1">
    <citation type="submission" date="2016-06" db="EMBL/GenBank/DDBJ databases">
        <title>Four novel species of enterococci isolated from chicken manure.</title>
        <authorList>
            <person name="Van Tyne D."/>
        </authorList>
    </citation>
    <scope>NUCLEOTIDE SEQUENCE [LARGE SCALE GENOMIC DNA]</scope>
    <source>
        <strain evidence="2 3">CU12B</strain>
    </source>
</reference>
<evidence type="ECO:0000256" key="1">
    <source>
        <dbReference type="SAM" id="MobiDB-lite"/>
    </source>
</evidence>
<protein>
    <submittedName>
        <fullName evidence="2">Uncharacterized protein</fullName>
    </submittedName>
</protein>